<dbReference type="EC" id="5.1.3.14" evidence="4"/>
<proteinExistence type="inferred from homology"/>
<evidence type="ECO:0000256" key="3">
    <source>
        <dbReference type="ARBA" id="ARBA00038209"/>
    </source>
</evidence>
<keyword evidence="1 5" id="KW-0413">Isomerase</keyword>
<evidence type="ECO:0000313" key="7">
    <source>
        <dbReference type="EMBL" id="MBC2648104.1"/>
    </source>
</evidence>
<dbReference type="GO" id="GO:0008761">
    <property type="term" value="F:UDP-N-acetylglucosamine 2-epimerase activity"/>
    <property type="evidence" value="ECO:0007669"/>
    <property type="project" value="UniProtKB-EC"/>
</dbReference>
<evidence type="ECO:0000313" key="8">
    <source>
        <dbReference type="Proteomes" id="UP000586346"/>
    </source>
</evidence>
<keyword evidence="8" id="KW-1185">Reference proteome</keyword>
<accession>A0ABR6TX18</accession>
<dbReference type="Pfam" id="PF02350">
    <property type="entry name" value="Epimerase_2"/>
    <property type="match status" value="1"/>
</dbReference>
<dbReference type="SUPFAM" id="SSF53756">
    <property type="entry name" value="UDP-Glycosyltransferase/glycogen phosphorylase"/>
    <property type="match status" value="1"/>
</dbReference>
<organism evidence="7 8">
    <name type="scientific">Citrobacter braakii</name>
    <dbReference type="NCBI Taxonomy" id="57706"/>
    <lineage>
        <taxon>Bacteria</taxon>
        <taxon>Pseudomonadati</taxon>
        <taxon>Pseudomonadota</taxon>
        <taxon>Gammaproteobacteria</taxon>
        <taxon>Enterobacterales</taxon>
        <taxon>Enterobacteriaceae</taxon>
        <taxon>Citrobacter</taxon>
        <taxon>Citrobacter freundii complex</taxon>
    </lineage>
</organism>
<dbReference type="PANTHER" id="PTHR43174">
    <property type="entry name" value="UDP-N-ACETYLGLUCOSAMINE 2-EPIMERASE"/>
    <property type="match status" value="1"/>
</dbReference>
<evidence type="ECO:0000256" key="5">
    <source>
        <dbReference type="RuleBase" id="RU003513"/>
    </source>
</evidence>
<reference evidence="7 8" key="1">
    <citation type="submission" date="2020-08" db="EMBL/GenBank/DDBJ databases">
        <title>Emergence and comparative genomics analysis of Citrobacter in Fennec fox imported from North Africa to China.</title>
        <authorList>
            <person name="Zheng B."/>
        </authorList>
    </citation>
    <scope>NUCLEOTIDE SEQUENCE [LARGE SCALE GENOMIC DNA]</scope>
    <source>
        <strain evidence="7 8">FF371</strain>
    </source>
</reference>
<dbReference type="RefSeq" id="WP_185654833.1">
    <property type="nucleotide sequence ID" value="NZ_CBDITX010000011.1"/>
</dbReference>
<comment type="caution">
    <text evidence="7">The sequence shown here is derived from an EMBL/GenBank/DDBJ whole genome shotgun (WGS) entry which is preliminary data.</text>
</comment>
<dbReference type="CDD" id="cd03786">
    <property type="entry name" value="GTB_UDP-GlcNAc_2-Epimerase"/>
    <property type="match status" value="1"/>
</dbReference>
<dbReference type="Gene3D" id="3.40.50.2000">
    <property type="entry name" value="Glycogen Phosphorylase B"/>
    <property type="match status" value="2"/>
</dbReference>
<comment type="catalytic activity">
    <reaction evidence="2">
        <text>UDP-N-acetyl-alpha-D-glucosamine = UDP-N-acetyl-alpha-D-mannosamine</text>
        <dbReference type="Rhea" id="RHEA:17213"/>
        <dbReference type="ChEBI" id="CHEBI:57705"/>
        <dbReference type="ChEBI" id="CHEBI:68623"/>
        <dbReference type="EC" id="5.1.3.14"/>
    </reaction>
</comment>
<name>A0ABR6TX18_CITBR</name>
<protein>
    <recommendedName>
        <fullName evidence="4">UDP-N-acetylglucosamine 2-epimerase (non-hydrolyzing)</fullName>
        <ecNumber evidence="4">5.1.3.14</ecNumber>
    </recommendedName>
</protein>
<dbReference type="NCBIfam" id="TIGR00236">
    <property type="entry name" value="wecB"/>
    <property type="match status" value="1"/>
</dbReference>
<evidence type="ECO:0000259" key="6">
    <source>
        <dbReference type="Pfam" id="PF02350"/>
    </source>
</evidence>
<sequence>MFGKKVMCVIGTRPEAIKMAPVVNAFKQATDFEVCVLATAQHRDLLDQALSLFDIKSDYDLNIMQPGQSLPELTARLMVGIDKTLTDVKPDLVIAQGDTTTVFVTALACFYQKIPFAHLEAGLRTHDLYSPYPEEANRILAGNLACLHFSPTEVSRSNLLREAINSEKIFVIGNTVIDALLSTAEKNFPIGVDIPEGMRMVLVTSHRRENFGQPIINTCKAILELVNKYDDIFVVFPVHPNPNIRKVTDEYLQNHPRIKLIAPFDYGPFVSAMKKAHIILTDSGGVQEEAPALGKPVLVLRRDTERPEAVTEGVVKLIGTEMNDIVEQVSILLDDQSAYQAMAKGASPYGDGKSSDRIVKIVRSYFGIISE</sequence>
<feature type="domain" description="UDP-N-acetylglucosamine 2-epimerase" evidence="6">
    <location>
        <begin position="25"/>
        <end position="362"/>
    </location>
</feature>
<dbReference type="Proteomes" id="UP000586346">
    <property type="component" value="Unassembled WGS sequence"/>
</dbReference>
<gene>
    <name evidence="7" type="primary">wecB</name>
    <name evidence="7" type="ORF">H6P72_16000</name>
</gene>
<dbReference type="PANTHER" id="PTHR43174:SF2">
    <property type="entry name" value="UDP-N-ACETYLGLUCOSAMINE 2-EPIMERASE"/>
    <property type="match status" value="1"/>
</dbReference>
<evidence type="ECO:0000256" key="2">
    <source>
        <dbReference type="ARBA" id="ARBA00036080"/>
    </source>
</evidence>
<dbReference type="EMBL" id="JACLAH010000005">
    <property type="protein sequence ID" value="MBC2648104.1"/>
    <property type="molecule type" value="Genomic_DNA"/>
</dbReference>
<evidence type="ECO:0000256" key="1">
    <source>
        <dbReference type="ARBA" id="ARBA00023235"/>
    </source>
</evidence>
<dbReference type="InterPro" id="IPR029767">
    <property type="entry name" value="WecB-like"/>
</dbReference>
<evidence type="ECO:0000256" key="4">
    <source>
        <dbReference type="ARBA" id="ARBA00038858"/>
    </source>
</evidence>
<comment type="similarity">
    <text evidence="3 5">Belongs to the UDP-N-acetylglucosamine 2-epimerase family.</text>
</comment>
<dbReference type="InterPro" id="IPR003331">
    <property type="entry name" value="UDP_GlcNAc_Epimerase_2_dom"/>
</dbReference>